<dbReference type="SUPFAM" id="SSF52540">
    <property type="entry name" value="P-loop containing nucleoside triphosphate hydrolases"/>
    <property type="match status" value="1"/>
</dbReference>
<dbReference type="GO" id="GO:0034982">
    <property type="term" value="P:mitochondrial protein processing"/>
    <property type="evidence" value="ECO:0007669"/>
    <property type="project" value="TreeGrafter"/>
</dbReference>
<dbReference type="AlphaFoldDB" id="A0A8C6MWE1"/>
<dbReference type="Proteomes" id="UP000694415">
    <property type="component" value="Unplaced"/>
</dbReference>
<evidence type="ECO:0000313" key="19">
    <source>
        <dbReference type="Proteomes" id="UP000694415"/>
    </source>
</evidence>
<evidence type="ECO:0000313" key="18">
    <source>
        <dbReference type="Ensembl" id="ENSMSIP00000017259.1"/>
    </source>
</evidence>
<dbReference type="GO" id="GO:0005524">
    <property type="term" value="F:ATP binding"/>
    <property type="evidence" value="ECO:0007669"/>
    <property type="project" value="UniProtKB-KW"/>
</dbReference>
<protein>
    <submittedName>
        <fullName evidence="18">SPG7, paraplegin matrix AAA peptidase subunit</fullName>
    </submittedName>
</protein>
<evidence type="ECO:0000256" key="16">
    <source>
        <dbReference type="SAM" id="Phobius"/>
    </source>
</evidence>
<feature type="transmembrane region" description="Helical" evidence="16">
    <location>
        <begin position="250"/>
        <end position="272"/>
    </location>
</feature>
<dbReference type="InterPro" id="IPR050928">
    <property type="entry name" value="ATP-dep_Zn_Metalloprotease"/>
</dbReference>
<reference evidence="18" key="2">
    <citation type="submission" date="2025-09" db="UniProtKB">
        <authorList>
            <consortium name="Ensembl"/>
        </authorList>
    </citation>
    <scope>IDENTIFICATION</scope>
</reference>
<evidence type="ECO:0000256" key="6">
    <source>
        <dbReference type="ARBA" id="ARBA00022741"/>
    </source>
</evidence>
<evidence type="ECO:0000256" key="11">
    <source>
        <dbReference type="ARBA" id="ARBA00022989"/>
    </source>
</evidence>
<keyword evidence="10" id="KW-0809">Transit peptide</keyword>
<keyword evidence="11 16" id="KW-1133">Transmembrane helix</keyword>
<dbReference type="InterPro" id="IPR003593">
    <property type="entry name" value="AAA+_ATPase"/>
</dbReference>
<dbReference type="GO" id="GO:0004176">
    <property type="term" value="F:ATP-dependent peptidase activity"/>
    <property type="evidence" value="ECO:0007669"/>
    <property type="project" value="InterPro"/>
</dbReference>
<feature type="coiled-coil region" evidence="14">
    <location>
        <begin position="212"/>
        <end position="239"/>
    </location>
</feature>
<dbReference type="Ensembl" id="ENSMSIT00000021835.1">
    <property type="protein sequence ID" value="ENSMSIP00000017259.1"/>
    <property type="gene ID" value="ENSMSIG00000014655.1"/>
</dbReference>
<evidence type="ECO:0000256" key="10">
    <source>
        <dbReference type="ARBA" id="ARBA00022946"/>
    </source>
</evidence>
<dbReference type="Pfam" id="PF06480">
    <property type="entry name" value="FtsH_ext"/>
    <property type="match status" value="1"/>
</dbReference>
<evidence type="ECO:0000256" key="7">
    <source>
        <dbReference type="ARBA" id="ARBA00022801"/>
    </source>
</evidence>
<keyword evidence="9" id="KW-0067">ATP-binding</keyword>
<dbReference type="GO" id="GO:0005745">
    <property type="term" value="C:m-AAA complex"/>
    <property type="evidence" value="ECO:0007669"/>
    <property type="project" value="TreeGrafter"/>
</dbReference>
<evidence type="ECO:0000256" key="2">
    <source>
        <dbReference type="ARBA" id="ARBA00004141"/>
    </source>
</evidence>
<evidence type="ECO:0000256" key="12">
    <source>
        <dbReference type="ARBA" id="ARBA00023049"/>
    </source>
</evidence>
<reference evidence="18" key="1">
    <citation type="submission" date="2025-08" db="UniProtKB">
        <authorList>
            <consortium name="Ensembl"/>
        </authorList>
    </citation>
    <scope>IDENTIFICATION</scope>
</reference>
<keyword evidence="8" id="KW-0862">Zinc</keyword>
<evidence type="ECO:0000256" key="8">
    <source>
        <dbReference type="ARBA" id="ARBA00022833"/>
    </source>
</evidence>
<evidence type="ECO:0000259" key="17">
    <source>
        <dbReference type="SMART" id="SM00382"/>
    </source>
</evidence>
<dbReference type="GeneTree" id="ENSGT00940000156329"/>
<evidence type="ECO:0000256" key="5">
    <source>
        <dbReference type="ARBA" id="ARBA00022723"/>
    </source>
</evidence>
<dbReference type="InterPro" id="IPR011546">
    <property type="entry name" value="Pept_M41_FtsH_extracell"/>
</dbReference>
<evidence type="ECO:0000256" key="14">
    <source>
        <dbReference type="SAM" id="Coils"/>
    </source>
</evidence>
<dbReference type="FunFam" id="3.40.1690.20:FF:000002">
    <property type="entry name" value="paraplegin isoform X1"/>
    <property type="match status" value="1"/>
</dbReference>
<dbReference type="FunFam" id="1.20.58.760:FF:000004">
    <property type="entry name" value="paraplegin isoform X1"/>
    <property type="match status" value="1"/>
</dbReference>
<feature type="compositionally biased region" description="Basic and acidic residues" evidence="15">
    <location>
        <begin position="109"/>
        <end position="135"/>
    </location>
</feature>
<keyword evidence="12" id="KW-0482">Metalloprotease</keyword>
<keyword evidence="3" id="KW-0645">Protease</keyword>
<dbReference type="SMART" id="SM00382">
    <property type="entry name" value="AAA"/>
    <property type="match status" value="1"/>
</dbReference>
<dbReference type="Pfam" id="PF00004">
    <property type="entry name" value="AAA"/>
    <property type="match status" value="1"/>
</dbReference>
<dbReference type="Gene3D" id="3.40.1690.20">
    <property type="match status" value="1"/>
</dbReference>
<dbReference type="Gene3D" id="3.40.50.300">
    <property type="entry name" value="P-loop containing nucleotide triphosphate hydrolases"/>
    <property type="match status" value="1"/>
</dbReference>
<dbReference type="InterPro" id="IPR027417">
    <property type="entry name" value="P-loop_NTPase"/>
</dbReference>
<dbReference type="InterPro" id="IPR003959">
    <property type="entry name" value="ATPase_AAA_core"/>
</dbReference>
<dbReference type="CDD" id="cd19501">
    <property type="entry name" value="RecA-like_FtsH"/>
    <property type="match status" value="1"/>
</dbReference>
<keyword evidence="19" id="KW-1185">Reference proteome</keyword>
<evidence type="ECO:0000256" key="13">
    <source>
        <dbReference type="ARBA" id="ARBA00023136"/>
    </source>
</evidence>
<feature type="region of interest" description="Disordered" evidence="15">
    <location>
        <begin position="103"/>
        <end position="135"/>
    </location>
</feature>
<feature type="transmembrane region" description="Helical" evidence="16">
    <location>
        <begin position="145"/>
        <end position="168"/>
    </location>
</feature>
<organism evidence="18 19">
    <name type="scientific">Mus spicilegus</name>
    <name type="common">Mound-building mouse</name>
    <dbReference type="NCBI Taxonomy" id="10103"/>
    <lineage>
        <taxon>Eukaryota</taxon>
        <taxon>Metazoa</taxon>
        <taxon>Chordata</taxon>
        <taxon>Craniata</taxon>
        <taxon>Vertebrata</taxon>
        <taxon>Euteleostomi</taxon>
        <taxon>Mammalia</taxon>
        <taxon>Eutheria</taxon>
        <taxon>Euarchontoglires</taxon>
        <taxon>Glires</taxon>
        <taxon>Rodentia</taxon>
        <taxon>Myomorpha</taxon>
        <taxon>Muroidea</taxon>
        <taxon>Muridae</taxon>
        <taxon>Murinae</taxon>
        <taxon>Mus</taxon>
        <taxon>Mus</taxon>
    </lineage>
</organism>
<feature type="region of interest" description="Disordered" evidence="15">
    <location>
        <begin position="22"/>
        <end position="56"/>
    </location>
</feature>
<keyword evidence="14" id="KW-0175">Coiled coil</keyword>
<dbReference type="InterPro" id="IPR037219">
    <property type="entry name" value="Peptidase_M41-like"/>
</dbReference>
<keyword evidence="4 16" id="KW-0812">Transmembrane</keyword>
<name>A0A8C6MWE1_MUSSI</name>
<evidence type="ECO:0000256" key="15">
    <source>
        <dbReference type="SAM" id="MobiDB-lite"/>
    </source>
</evidence>
<dbReference type="SUPFAM" id="SSF140990">
    <property type="entry name" value="FtsH protease domain-like"/>
    <property type="match status" value="1"/>
</dbReference>
<evidence type="ECO:0000256" key="1">
    <source>
        <dbReference type="ARBA" id="ARBA00001947"/>
    </source>
</evidence>
<dbReference type="PANTHER" id="PTHR43655:SF8">
    <property type="entry name" value="PARAPLEGIN"/>
    <property type="match status" value="1"/>
</dbReference>
<evidence type="ECO:0000256" key="4">
    <source>
        <dbReference type="ARBA" id="ARBA00022692"/>
    </source>
</evidence>
<feature type="domain" description="AAA+ ATPase" evidence="17">
    <location>
        <begin position="341"/>
        <end position="481"/>
    </location>
</feature>
<feature type="compositionally biased region" description="Low complexity" evidence="15">
    <location>
        <begin position="44"/>
        <end position="56"/>
    </location>
</feature>
<dbReference type="GO" id="GO:0008270">
    <property type="term" value="F:zinc ion binding"/>
    <property type="evidence" value="ECO:0007669"/>
    <property type="project" value="InterPro"/>
</dbReference>
<sequence>MAAALLLLRGLRHGPEPRPRQLWGLLSGRGPGLSSGDGARRPYAARGTPVGPAAAGGHAPQSLLLRILTPSFEGISGLLLKQHIVPNAVRLWPLSGSTLYFNTSRMKQKNKDNDKPKGKTPEDDEEEKRRKEREDQMYRERLRTLFIIALVMSLLNSLSTSGGSISWADFVNEMLAKGEVQRVQVVPESDVVEVYLHPGAVVFGRPRLALMYRMQVANIDKFEEKLRAAEDELNIESKDRVPVSYKRTGFFGNALYALGMTAVGLAILWYVFRLAGMTGREGGFSAFNQLKMARFTIVDGKTGKGVSFQDVAGMHEAKLEVREFVDYLKSPERFLQLGAKVPKGALLLGPPGCGKTLLAKAVATEAQVPFLAMAGPEFVEVIGGLGAARVRSLFKEARARAPCIVYIDEIDAVGKKRSTSMSGFSNTEEEQTLNQLLVEMDGMGTTDHVIVLASTNRADVLDNALMRPGRLDRHVFIDLPTLQERREIFEQHLKGLKLTQPSSFYSQRLAELTPGFSGTAKKSKILSKEEQRVVAFHESGHALVGWLLEHTEAVMKVSIAPRTNAALGFSQMLPRDQYLFTKEQLFERMCMALGGRAAEAISFSRVTSGAQDDLRKVTRIAYSMVKRFGMAPSIGPVSFPEAQEGLMGIGRRPFSQGLQQMMDHEAKLLVAKAYRHTEKVLLDNLDKLQA</sequence>
<dbReference type="Gene3D" id="1.20.58.760">
    <property type="entry name" value="Peptidase M41"/>
    <property type="match status" value="1"/>
</dbReference>
<keyword evidence="5" id="KW-0479">Metal-binding</keyword>
<accession>A0A8C6MWE1</accession>
<dbReference type="GO" id="GO:0016887">
    <property type="term" value="F:ATP hydrolysis activity"/>
    <property type="evidence" value="ECO:0007669"/>
    <property type="project" value="InterPro"/>
</dbReference>
<evidence type="ECO:0000256" key="9">
    <source>
        <dbReference type="ARBA" id="ARBA00022840"/>
    </source>
</evidence>
<comment type="cofactor">
    <cofactor evidence="1">
        <name>Zn(2+)</name>
        <dbReference type="ChEBI" id="CHEBI:29105"/>
    </cofactor>
</comment>
<dbReference type="Pfam" id="PF01434">
    <property type="entry name" value="Peptidase_M41"/>
    <property type="match status" value="1"/>
</dbReference>
<dbReference type="GO" id="GO:0004222">
    <property type="term" value="F:metalloendopeptidase activity"/>
    <property type="evidence" value="ECO:0007669"/>
    <property type="project" value="InterPro"/>
</dbReference>
<proteinExistence type="predicted"/>
<dbReference type="PANTHER" id="PTHR43655">
    <property type="entry name" value="ATP-DEPENDENT PROTEASE"/>
    <property type="match status" value="1"/>
</dbReference>
<comment type="subcellular location">
    <subcellularLocation>
        <location evidence="2">Membrane</location>
        <topology evidence="2">Multi-pass membrane protein</topology>
    </subcellularLocation>
</comment>
<keyword evidence="7" id="KW-0378">Hydrolase</keyword>
<keyword evidence="13 16" id="KW-0472">Membrane</keyword>
<dbReference type="FunFam" id="3.40.50.300:FF:000277">
    <property type="entry name" value="ATP-dependent zinc metalloprotease FtsH"/>
    <property type="match status" value="1"/>
</dbReference>
<dbReference type="Gene3D" id="1.10.8.60">
    <property type="match status" value="1"/>
</dbReference>
<keyword evidence="6" id="KW-0547">Nucleotide-binding</keyword>
<evidence type="ECO:0000256" key="3">
    <source>
        <dbReference type="ARBA" id="ARBA00022670"/>
    </source>
</evidence>
<dbReference type="InterPro" id="IPR000642">
    <property type="entry name" value="Peptidase_M41"/>
</dbReference>